<dbReference type="Proteomes" id="UP001157502">
    <property type="component" value="Chromosome 3"/>
</dbReference>
<sequence length="98" mass="11110">MDPGAQQHQRGLWDTDPVMFTAPCSVVLQSVTVETDCGRRRGYTSSRQDCITTDLHQKGPWSGHHPERRLVERSLVTFQTQPYNSSGHYPADHLMALM</sequence>
<evidence type="ECO:0000313" key="1">
    <source>
        <dbReference type="EMBL" id="KAJ8013605.1"/>
    </source>
</evidence>
<gene>
    <name evidence="1" type="ORF">DPEC_G00031510</name>
</gene>
<comment type="caution">
    <text evidence="1">The sequence shown here is derived from an EMBL/GenBank/DDBJ whole genome shotgun (WGS) entry which is preliminary data.</text>
</comment>
<dbReference type="EMBL" id="CM055730">
    <property type="protein sequence ID" value="KAJ8013605.1"/>
    <property type="molecule type" value="Genomic_DNA"/>
</dbReference>
<organism evidence="1 2">
    <name type="scientific">Dallia pectoralis</name>
    <name type="common">Alaska blackfish</name>
    <dbReference type="NCBI Taxonomy" id="75939"/>
    <lineage>
        <taxon>Eukaryota</taxon>
        <taxon>Metazoa</taxon>
        <taxon>Chordata</taxon>
        <taxon>Craniata</taxon>
        <taxon>Vertebrata</taxon>
        <taxon>Euteleostomi</taxon>
        <taxon>Actinopterygii</taxon>
        <taxon>Neopterygii</taxon>
        <taxon>Teleostei</taxon>
        <taxon>Protacanthopterygii</taxon>
        <taxon>Esociformes</taxon>
        <taxon>Umbridae</taxon>
        <taxon>Dallia</taxon>
    </lineage>
</organism>
<name>A0ACC2HCZ2_DALPE</name>
<proteinExistence type="predicted"/>
<protein>
    <submittedName>
        <fullName evidence="1">Uncharacterized protein</fullName>
    </submittedName>
</protein>
<keyword evidence="2" id="KW-1185">Reference proteome</keyword>
<accession>A0ACC2HCZ2</accession>
<evidence type="ECO:0000313" key="2">
    <source>
        <dbReference type="Proteomes" id="UP001157502"/>
    </source>
</evidence>
<reference evidence="1" key="1">
    <citation type="submission" date="2021-05" db="EMBL/GenBank/DDBJ databases">
        <authorList>
            <person name="Pan Q."/>
            <person name="Jouanno E."/>
            <person name="Zahm M."/>
            <person name="Klopp C."/>
            <person name="Cabau C."/>
            <person name="Louis A."/>
            <person name="Berthelot C."/>
            <person name="Parey E."/>
            <person name="Roest Crollius H."/>
            <person name="Montfort J."/>
            <person name="Robinson-Rechavi M."/>
            <person name="Bouchez O."/>
            <person name="Lampietro C."/>
            <person name="Lopez Roques C."/>
            <person name="Donnadieu C."/>
            <person name="Postlethwait J."/>
            <person name="Bobe J."/>
            <person name="Dillon D."/>
            <person name="Chandos A."/>
            <person name="von Hippel F."/>
            <person name="Guiguen Y."/>
        </authorList>
    </citation>
    <scope>NUCLEOTIDE SEQUENCE</scope>
    <source>
        <strain evidence="1">YG-Jan2019</strain>
    </source>
</reference>